<dbReference type="eggNOG" id="COG5592">
    <property type="taxonomic scope" value="Bacteria"/>
</dbReference>
<gene>
    <name evidence="2" type="ordered locus">GNIT_3528</name>
</gene>
<dbReference type="CDD" id="cd12108">
    <property type="entry name" value="Hr-like"/>
    <property type="match status" value="1"/>
</dbReference>
<organism evidence="2 3">
    <name type="scientific">Glaciecola nitratireducens (strain JCM 12485 / KCTC 12276 / FR1064)</name>
    <dbReference type="NCBI Taxonomy" id="1085623"/>
    <lineage>
        <taxon>Bacteria</taxon>
        <taxon>Pseudomonadati</taxon>
        <taxon>Pseudomonadota</taxon>
        <taxon>Gammaproteobacteria</taxon>
        <taxon>Alteromonadales</taxon>
        <taxon>Alteromonadaceae</taxon>
        <taxon>Brumicola</taxon>
    </lineage>
</organism>
<reference evidence="2 3" key="1">
    <citation type="journal article" date="2011" name="J. Bacteriol.">
        <title>Complete genome sequence of seawater bacterium Glaciecola nitratireducens FR1064T.</title>
        <authorList>
            <person name="Bian F."/>
            <person name="Qin Q.L."/>
            <person name="Xie B.B."/>
            <person name="Shu Y.L."/>
            <person name="Zhang X.Y."/>
            <person name="Yu Y."/>
            <person name="Chen B."/>
            <person name="Chen X.L."/>
            <person name="Zhou B.C."/>
            <person name="Zhang Y.Z."/>
        </authorList>
    </citation>
    <scope>NUCLEOTIDE SEQUENCE [LARGE SCALE GENOMIC DNA]</scope>
    <source>
        <strain evidence="3">JCM 12485 / KCTC 12276 / FR1064</strain>
    </source>
</reference>
<dbReference type="STRING" id="1085623.GNIT_3528"/>
<sequence>MKIFEALRKDHDKQRALLKILLETQGESPTRQEYYQQLKDALATHAIAEERYFYAPLMQADETIALSRHGVAEHHQIDKLIAKLDDTEMSSPAWLAAFKQLTEKVEHHLAEEEREFFQMAGKALSEKEKHDLAEEYLAEMGS</sequence>
<dbReference type="EMBL" id="CP003060">
    <property type="protein sequence ID" value="AEP31622.1"/>
    <property type="molecule type" value="Genomic_DNA"/>
</dbReference>
<dbReference type="PANTHER" id="PTHR35585">
    <property type="entry name" value="HHE DOMAIN PROTEIN (AFU_ORTHOLOGUE AFUA_4G00730)"/>
    <property type="match status" value="1"/>
</dbReference>
<dbReference type="Gene3D" id="1.20.120.520">
    <property type="entry name" value="nmb1532 protein domain like"/>
    <property type="match status" value="1"/>
</dbReference>
<accession>G4QNR4</accession>
<dbReference type="KEGG" id="gni:GNIT_3528"/>
<dbReference type="Pfam" id="PF01814">
    <property type="entry name" value="Hemerythrin"/>
    <property type="match status" value="1"/>
</dbReference>
<name>G4QNR4_GLANF</name>
<feature type="domain" description="Hemerythrin-like" evidence="1">
    <location>
        <begin position="3"/>
        <end position="120"/>
    </location>
</feature>
<evidence type="ECO:0000313" key="2">
    <source>
        <dbReference type="EMBL" id="AEP31622.1"/>
    </source>
</evidence>
<proteinExistence type="predicted"/>
<dbReference type="InterPro" id="IPR012312">
    <property type="entry name" value="Hemerythrin-like"/>
</dbReference>
<dbReference type="PANTHER" id="PTHR35585:SF1">
    <property type="entry name" value="HHE DOMAIN PROTEIN (AFU_ORTHOLOGUE AFUA_4G00730)"/>
    <property type="match status" value="1"/>
</dbReference>
<dbReference type="Proteomes" id="UP000009282">
    <property type="component" value="Chromosome"/>
</dbReference>
<evidence type="ECO:0000313" key="3">
    <source>
        <dbReference type="Proteomes" id="UP000009282"/>
    </source>
</evidence>
<dbReference type="HOGENOM" id="CLU_079417_6_1_6"/>
<protein>
    <recommendedName>
        <fullName evidence="1">Hemerythrin-like domain-containing protein</fullName>
    </recommendedName>
</protein>
<dbReference type="OrthoDB" id="5523420at2"/>
<evidence type="ECO:0000259" key="1">
    <source>
        <dbReference type="Pfam" id="PF01814"/>
    </source>
</evidence>
<dbReference type="AlphaFoldDB" id="G4QNR4"/>
<keyword evidence="3" id="KW-1185">Reference proteome</keyword>
<dbReference type="RefSeq" id="WP_014110493.1">
    <property type="nucleotide sequence ID" value="NC_016041.1"/>
</dbReference>